<protein>
    <recommendedName>
        <fullName evidence="10">Homeobox domain-containing protein</fullName>
    </recommendedName>
</protein>
<evidence type="ECO:0000256" key="2">
    <source>
        <dbReference type="ARBA" id="ARBA00006074"/>
    </source>
</evidence>
<dbReference type="InterPro" id="IPR001356">
    <property type="entry name" value="HD"/>
</dbReference>
<evidence type="ECO:0000256" key="6">
    <source>
        <dbReference type="RuleBase" id="RU000682"/>
    </source>
</evidence>
<dbReference type="OrthoDB" id="6159439at2759"/>
<feature type="compositionally biased region" description="Basic and acidic residues" evidence="8">
    <location>
        <begin position="213"/>
        <end position="230"/>
    </location>
</feature>
<dbReference type="CDD" id="cd00086">
    <property type="entry name" value="homeodomain"/>
    <property type="match status" value="1"/>
</dbReference>
<evidence type="ECO:0000256" key="7">
    <source>
        <dbReference type="SAM" id="Coils"/>
    </source>
</evidence>
<evidence type="ECO:0000256" key="1">
    <source>
        <dbReference type="ARBA" id="ARBA00004123"/>
    </source>
</evidence>
<name>A0A8J6DBK3_9ROSI</name>
<evidence type="ECO:0000256" key="9">
    <source>
        <dbReference type="SAM" id="Phobius"/>
    </source>
</evidence>
<gene>
    <name evidence="11" type="ORF">CXB51_003368</name>
</gene>
<keyword evidence="9" id="KW-1133">Transmembrane helix</keyword>
<dbReference type="EMBL" id="JAHUZN010000002">
    <property type="protein sequence ID" value="KAG8501230.1"/>
    <property type="molecule type" value="Genomic_DNA"/>
</dbReference>
<feature type="transmembrane region" description="Helical" evidence="9">
    <location>
        <begin position="99"/>
        <end position="125"/>
    </location>
</feature>
<feature type="coiled-coil region" evidence="7">
    <location>
        <begin position="300"/>
        <end position="327"/>
    </location>
</feature>
<dbReference type="InterPro" id="IPR003106">
    <property type="entry name" value="Leu_zip_homeo"/>
</dbReference>
<dbReference type="AlphaFoldDB" id="A0A8J6DBK3"/>
<feature type="domain" description="Homeobox" evidence="10">
    <location>
        <begin position="235"/>
        <end position="291"/>
    </location>
</feature>
<dbReference type="GO" id="GO:0043565">
    <property type="term" value="F:sequence-specific DNA binding"/>
    <property type="evidence" value="ECO:0007669"/>
    <property type="project" value="InterPro"/>
</dbReference>
<dbReference type="Pfam" id="PF00046">
    <property type="entry name" value="Homeodomain"/>
    <property type="match status" value="1"/>
</dbReference>
<sequence>MKSKQCRDIHSLNSHQLLVSAEVLFARKRVNGVSLELGDPSKPFSFLDKTAKLSSKDLGFCMGLGNGFKSQENGDDAFEGKNSTDGDEKRFLQIHLFSLIFFLSPQFLVPSLLLNFAFLGSQITVSIFSRIDILWGFFNHLEEKLPTFFFFFCIVVIGDRNGSMGGTRKRFRREPSTVVAVADEAEEKAAVSSPNSAVSMDFGIRNGSRRGKKEVEVEAVETERTSTRASDDDDNGSTRKKLRLSKEQSAFLEESFKEHSTLNPVKAKLALAKQLNLRPRQIEVWFQNRRASDILKQDKIEANRAMLRDTAEENKRLQKELQDLRALKTSQPFYMQLPATTLTMCPSCERVATASTTNASASTADAKTGGYTFFSSTSNT</sequence>
<dbReference type="GO" id="GO:0005634">
    <property type="term" value="C:nucleus"/>
    <property type="evidence" value="ECO:0007669"/>
    <property type="project" value="UniProtKB-SubCell"/>
</dbReference>
<comment type="subcellular location">
    <subcellularLocation>
        <location evidence="1 5 6">Nucleus</location>
    </subcellularLocation>
</comment>
<keyword evidence="9" id="KW-0472">Membrane</keyword>
<evidence type="ECO:0000256" key="3">
    <source>
        <dbReference type="ARBA" id="ARBA00023015"/>
    </source>
</evidence>
<dbReference type="PANTHER" id="PTHR45714">
    <property type="entry name" value="HOMEOBOX-LEUCINE ZIPPER PROTEIN HAT14"/>
    <property type="match status" value="1"/>
</dbReference>
<dbReference type="Proteomes" id="UP000701853">
    <property type="component" value="Chromosome 2"/>
</dbReference>
<keyword evidence="5 6" id="KW-0539">Nucleus</keyword>
<evidence type="ECO:0000313" key="12">
    <source>
        <dbReference type="Proteomes" id="UP000701853"/>
    </source>
</evidence>
<feature type="region of interest" description="Disordered" evidence="8">
    <location>
        <begin position="213"/>
        <end position="241"/>
    </location>
</feature>
<dbReference type="InterPro" id="IPR009057">
    <property type="entry name" value="Homeodomain-like_sf"/>
</dbReference>
<evidence type="ECO:0000313" key="11">
    <source>
        <dbReference type="EMBL" id="KAG8501230.1"/>
    </source>
</evidence>
<reference evidence="11 12" key="1">
    <citation type="journal article" date="2021" name="bioRxiv">
        <title>The Gossypium anomalum genome as a resource for cotton improvement and evolutionary analysis of hybrid incompatibility.</title>
        <authorList>
            <person name="Grover C.E."/>
            <person name="Yuan D."/>
            <person name="Arick M.A."/>
            <person name="Miller E.R."/>
            <person name="Hu G."/>
            <person name="Peterson D.G."/>
            <person name="Wendel J.F."/>
            <person name="Udall J.A."/>
        </authorList>
    </citation>
    <scope>NUCLEOTIDE SEQUENCE [LARGE SCALE GENOMIC DNA]</scope>
    <source>
        <strain evidence="11">JFW-Udall</strain>
        <tissue evidence="11">Leaf</tissue>
    </source>
</reference>
<dbReference type="GO" id="GO:0006355">
    <property type="term" value="P:regulation of DNA-templated transcription"/>
    <property type="evidence" value="ECO:0007669"/>
    <property type="project" value="InterPro"/>
</dbReference>
<keyword evidence="12" id="KW-1185">Reference proteome</keyword>
<comment type="caution">
    <text evidence="11">The sequence shown here is derived from an EMBL/GenBank/DDBJ whole genome shotgun (WGS) entry which is preliminary data.</text>
</comment>
<dbReference type="Gene3D" id="1.10.10.60">
    <property type="entry name" value="Homeodomain-like"/>
    <property type="match status" value="1"/>
</dbReference>
<organism evidence="11 12">
    <name type="scientific">Gossypium anomalum</name>
    <dbReference type="NCBI Taxonomy" id="47600"/>
    <lineage>
        <taxon>Eukaryota</taxon>
        <taxon>Viridiplantae</taxon>
        <taxon>Streptophyta</taxon>
        <taxon>Embryophyta</taxon>
        <taxon>Tracheophyta</taxon>
        <taxon>Spermatophyta</taxon>
        <taxon>Magnoliopsida</taxon>
        <taxon>eudicotyledons</taxon>
        <taxon>Gunneridae</taxon>
        <taxon>Pentapetalae</taxon>
        <taxon>rosids</taxon>
        <taxon>malvids</taxon>
        <taxon>Malvales</taxon>
        <taxon>Malvaceae</taxon>
        <taxon>Malvoideae</taxon>
        <taxon>Gossypium</taxon>
    </lineage>
</organism>
<proteinExistence type="inferred from homology"/>
<evidence type="ECO:0000259" key="10">
    <source>
        <dbReference type="PROSITE" id="PS50071"/>
    </source>
</evidence>
<keyword evidence="5 6" id="KW-0238">DNA-binding</keyword>
<keyword evidence="5 6" id="KW-0371">Homeobox</keyword>
<dbReference type="PANTHER" id="PTHR45714:SF39">
    <property type="entry name" value="HOMEOBOX-LEUCINE ZIPPER PROTEIN HAT14"/>
    <property type="match status" value="1"/>
</dbReference>
<dbReference type="SUPFAM" id="SSF46689">
    <property type="entry name" value="Homeodomain-like"/>
    <property type="match status" value="1"/>
</dbReference>
<comment type="similarity">
    <text evidence="2">Belongs to the HD-ZIP homeobox family. Class II subfamily.</text>
</comment>
<dbReference type="SMART" id="SM00340">
    <property type="entry name" value="HALZ"/>
    <property type="match status" value="1"/>
</dbReference>
<dbReference type="InterPro" id="IPR050762">
    <property type="entry name" value="HD-ZIP_Homeobox_LZ_Class_II"/>
</dbReference>
<keyword evidence="3" id="KW-0805">Transcription regulation</keyword>
<evidence type="ECO:0000256" key="8">
    <source>
        <dbReference type="SAM" id="MobiDB-lite"/>
    </source>
</evidence>
<keyword evidence="7" id="KW-0175">Coiled coil</keyword>
<keyword evidence="4" id="KW-0804">Transcription</keyword>
<dbReference type="SMART" id="SM00389">
    <property type="entry name" value="HOX"/>
    <property type="match status" value="1"/>
</dbReference>
<accession>A0A8J6DBK3</accession>
<dbReference type="PROSITE" id="PS50071">
    <property type="entry name" value="HOMEOBOX_2"/>
    <property type="match status" value="1"/>
</dbReference>
<evidence type="ECO:0000256" key="4">
    <source>
        <dbReference type="ARBA" id="ARBA00023163"/>
    </source>
</evidence>
<evidence type="ECO:0000256" key="5">
    <source>
        <dbReference type="PROSITE-ProRule" id="PRU00108"/>
    </source>
</evidence>
<keyword evidence="9" id="KW-0812">Transmembrane</keyword>
<feature type="DNA-binding region" description="Homeobox" evidence="5">
    <location>
        <begin position="237"/>
        <end position="292"/>
    </location>
</feature>